<dbReference type="PANTHER" id="PTHR10472">
    <property type="entry name" value="D-TYROSYL-TRNA TYR DEACYLASE"/>
    <property type="match status" value="1"/>
</dbReference>
<dbReference type="InterPro" id="IPR003732">
    <property type="entry name" value="Daa-tRNA_deacyls_DTD"/>
</dbReference>
<comment type="subunit">
    <text evidence="2">Homodimer.</text>
</comment>
<comment type="subcellular location">
    <subcellularLocation>
        <location evidence="2">Cytoplasm</location>
    </subcellularLocation>
</comment>
<dbReference type="HAMAP" id="MF_00518">
    <property type="entry name" value="Deacylase_Dtd"/>
    <property type="match status" value="1"/>
</dbReference>
<dbReference type="NCBIfam" id="TIGR00256">
    <property type="entry name" value="D-aminoacyl-tRNA deacylase"/>
    <property type="match status" value="1"/>
</dbReference>
<dbReference type="Gene3D" id="3.50.80.10">
    <property type="entry name" value="D-tyrosyl-tRNA(Tyr) deacylase"/>
    <property type="match status" value="1"/>
</dbReference>
<protein>
    <recommendedName>
        <fullName evidence="2">D-aminoacyl-tRNA deacylase</fullName>
        <shortName evidence="2">DTD</shortName>
        <ecNumber evidence="2">3.1.1.96</ecNumber>
    </recommendedName>
    <alternativeName>
        <fullName evidence="2">Gly-tRNA(Ala) deacylase</fullName>
        <ecNumber evidence="2">3.1.1.-</ecNumber>
    </alternativeName>
</protein>
<dbReference type="SUPFAM" id="SSF69500">
    <property type="entry name" value="DTD-like"/>
    <property type="match status" value="1"/>
</dbReference>
<dbReference type="Proteomes" id="UP000272781">
    <property type="component" value="Unassembled WGS sequence"/>
</dbReference>
<feature type="short sequence motif" description="Gly-cisPro motif, important for rejection of L-amino acids" evidence="2">
    <location>
        <begin position="133"/>
        <end position="134"/>
    </location>
</feature>
<comment type="catalytic activity">
    <reaction evidence="2">
        <text>a D-aminoacyl-tRNA + H2O = a tRNA + a D-alpha-amino acid + H(+)</text>
        <dbReference type="Rhea" id="RHEA:13953"/>
        <dbReference type="Rhea" id="RHEA-COMP:10123"/>
        <dbReference type="Rhea" id="RHEA-COMP:10124"/>
        <dbReference type="ChEBI" id="CHEBI:15377"/>
        <dbReference type="ChEBI" id="CHEBI:15378"/>
        <dbReference type="ChEBI" id="CHEBI:59871"/>
        <dbReference type="ChEBI" id="CHEBI:78442"/>
        <dbReference type="ChEBI" id="CHEBI:79333"/>
        <dbReference type="EC" id="3.1.1.96"/>
    </reaction>
</comment>
<keyword evidence="2" id="KW-0820">tRNA-binding</keyword>
<evidence type="ECO:0000313" key="5">
    <source>
        <dbReference type="Proteomes" id="UP000272781"/>
    </source>
</evidence>
<sequence>MKAVIQRVKKASVSVENKLINQINEGICVLIGFEKEDTEEKLKKMAKKIANLRIFGDRFEKSVIDINGEVLLIPNFTIPAITKKGTRPNFQNSMSPESAKEFYAKMIEELNRYIPTKEGVFAAHMEVEILNDGPVTLILEV</sequence>
<reference evidence="6" key="1">
    <citation type="submission" date="2018-03" db="EMBL/GenBank/DDBJ databases">
        <title>A comparative analysis of the Nautiliaceae.</title>
        <authorList>
            <person name="Grosche A."/>
            <person name="Smedile F."/>
            <person name="Vetriani C."/>
        </authorList>
    </citation>
    <scope>NUCLEOTIDE SEQUENCE [LARGE SCALE GENOMIC DNA]</scope>
    <source>
        <strain evidence="6">TB6</strain>
    </source>
</reference>
<organism evidence="4 5">
    <name type="scientific">Caminibacter pacificus</name>
    <dbReference type="NCBI Taxonomy" id="1424653"/>
    <lineage>
        <taxon>Bacteria</taxon>
        <taxon>Pseudomonadati</taxon>
        <taxon>Campylobacterota</taxon>
        <taxon>Epsilonproteobacteria</taxon>
        <taxon>Nautiliales</taxon>
        <taxon>Nautiliaceae</taxon>
        <taxon>Caminibacter</taxon>
    </lineage>
</organism>
<dbReference type="AlphaFoldDB" id="A0AAJ4RC66"/>
<dbReference type="PANTHER" id="PTHR10472:SF5">
    <property type="entry name" value="D-AMINOACYL-TRNA DEACYLASE 1"/>
    <property type="match status" value="1"/>
</dbReference>
<dbReference type="EC" id="3.1.1.-" evidence="2"/>
<dbReference type="GO" id="GO:0000049">
    <property type="term" value="F:tRNA binding"/>
    <property type="evidence" value="ECO:0007669"/>
    <property type="project" value="UniProtKB-UniRule"/>
</dbReference>
<proteinExistence type="inferred from homology"/>
<dbReference type="GO" id="GO:0106026">
    <property type="term" value="F:Gly-tRNA(Ala) deacylase activity"/>
    <property type="evidence" value="ECO:0007669"/>
    <property type="project" value="UniProtKB-UniRule"/>
</dbReference>
<evidence type="ECO:0000313" key="3">
    <source>
        <dbReference type="EMBL" id="QCI28019.1"/>
    </source>
</evidence>
<gene>
    <name evidence="2" type="primary">dtd</name>
    <name evidence="3" type="ORF">C6V80_03280</name>
    <name evidence="4" type="ORF">EDC58_0768</name>
</gene>
<dbReference type="GO" id="GO:0019478">
    <property type="term" value="P:D-amino acid catabolic process"/>
    <property type="evidence" value="ECO:0007669"/>
    <property type="project" value="UniProtKB-UniRule"/>
</dbReference>
<comment type="catalytic activity">
    <reaction evidence="2">
        <text>glycyl-tRNA(Ala) + H2O = tRNA(Ala) + glycine + H(+)</text>
        <dbReference type="Rhea" id="RHEA:53744"/>
        <dbReference type="Rhea" id="RHEA-COMP:9657"/>
        <dbReference type="Rhea" id="RHEA-COMP:13640"/>
        <dbReference type="ChEBI" id="CHEBI:15377"/>
        <dbReference type="ChEBI" id="CHEBI:15378"/>
        <dbReference type="ChEBI" id="CHEBI:57305"/>
        <dbReference type="ChEBI" id="CHEBI:78442"/>
        <dbReference type="ChEBI" id="CHEBI:78522"/>
    </reaction>
</comment>
<evidence type="ECO:0000256" key="2">
    <source>
        <dbReference type="HAMAP-Rule" id="MF_00518"/>
    </source>
</evidence>
<dbReference type="GO" id="GO:0043908">
    <property type="term" value="F:Ser(Gly)-tRNA(Ala) hydrolase activity"/>
    <property type="evidence" value="ECO:0007669"/>
    <property type="project" value="UniProtKB-UniRule"/>
</dbReference>
<comment type="domain">
    <text evidence="2">A Gly-cisPro motif from one monomer fits into the active site of the other monomer to allow specific chiral rejection of L-amino acids.</text>
</comment>
<keyword evidence="2" id="KW-0963">Cytoplasm</keyword>
<dbReference type="Proteomes" id="UP000298805">
    <property type="component" value="Chromosome"/>
</dbReference>
<name>A0AAJ4RC66_9BACT</name>
<evidence type="ECO:0000313" key="4">
    <source>
        <dbReference type="EMBL" id="ROR39793.1"/>
    </source>
</evidence>
<evidence type="ECO:0000256" key="1">
    <source>
        <dbReference type="ARBA" id="ARBA00009673"/>
    </source>
</evidence>
<keyword evidence="2 3" id="KW-0378">Hydrolase</keyword>
<dbReference type="FunFam" id="3.50.80.10:FF:000001">
    <property type="entry name" value="D-aminoacyl-tRNA deacylase"/>
    <property type="match status" value="1"/>
</dbReference>
<dbReference type="EMBL" id="CP027432">
    <property type="protein sequence ID" value="QCI28019.1"/>
    <property type="molecule type" value="Genomic_DNA"/>
</dbReference>
<evidence type="ECO:0000313" key="6">
    <source>
        <dbReference type="Proteomes" id="UP000298805"/>
    </source>
</evidence>
<dbReference type="EC" id="3.1.1.96" evidence="2"/>
<accession>A0AAJ4RC66</accession>
<dbReference type="RefSeq" id="WP_123352187.1">
    <property type="nucleotide sequence ID" value="NZ_CP027432.2"/>
</dbReference>
<keyword evidence="6" id="KW-1185">Reference proteome</keyword>
<dbReference type="GO" id="GO:0051500">
    <property type="term" value="F:D-tyrosyl-tRNA(Tyr) deacylase activity"/>
    <property type="evidence" value="ECO:0007669"/>
    <property type="project" value="TreeGrafter"/>
</dbReference>
<comment type="similarity">
    <text evidence="1 2">Belongs to the DTD family.</text>
</comment>
<dbReference type="EMBL" id="RJVK01000002">
    <property type="protein sequence ID" value="ROR39793.1"/>
    <property type="molecule type" value="Genomic_DNA"/>
</dbReference>
<dbReference type="GO" id="GO:0005737">
    <property type="term" value="C:cytoplasm"/>
    <property type="evidence" value="ECO:0007669"/>
    <property type="project" value="UniProtKB-SubCell"/>
</dbReference>
<keyword evidence="2" id="KW-0694">RNA-binding</keyword>
<reference evidence="4 5" key="2">
    <citation type="submission" date="2018-11" db="EMBL/GenBank/DDBJ databases">
        <title>Genomic Encyclopedia of Type Strains, Phase IV (KMG-IV): sequencing the most valuable type-strain genomes for metagenomic binning, comparative biology and taxonomic classification.</title>
        <authorList>
            <person name="Goeker M."/>
        </authorList>
    </citation>
    <scope>NUCLEOTIDE SEQUENCE [LARGE SCALE GENOMIC DNA]</scope>
    <source>
        <strain evidence="4 5">DSM 27783</strain>
    </source>
</reference>
<dbReference type="Pfam" id="PF02580">
    <property type="entry name" value="Tyr_Deacylase"/>
    <property type="match status" value="1"/>
</dbReference>
<comment type="function">
    <text evidence="2">An aminoacyl-tRNA editing enzyme that deacylates mischarged D-aminoacyl-tRNAs. Also deacylates mischarged glycyl-tRNA(Ala), protecting cells against glycine mischarging by AlaRS. Acts via tRNA-based rather than protein-based catalysis; rejects L-amino acids rather than detecting D-amino acids in the active site. By recycling D-aminoacyl-tRNA to D-amino acids and free tRNA molecules, this enzyme counteracts the toxicity associated with the formation of D-aminoacyl-tRNA entities in vivo and helps enforce protein L-homochirality.</text>
</comment>
<dbReference type="InterPro" id="IPR023509">
    <property type="entry name" value="DTD-like_sf"/>
</dbReference>
<reference evidence="3" key="3">
    <citation type="submission" date="2019-06" db="EMBL/GenBank/DDBJ databases">
        <title>A comparative analysis of the Nautiliaceae.</title>
        <authorList>
            <person name="Grosche A."/>
            <person name="Smedile F."/>
            <person name="Vetriani C."/>
        </authorList>
    </citation>
    <scope>NUCLEOTIDE SEQUENCE</scope>
    <source>
        <strain evidence="3">TB6</strain>
    </source>
</reference>